<dbReference type="Pfam" id="PF00004">
    <property type="entry name" value="AAA"/>
    <property type="match status" value="1"/>
</dbReference>
<protein>
    <recommendedName>
        <fullName evidence="18">AAA+ ATPase domain-containing protein</fullName>
    </recommendedName>
</protein>
<dbReference type="Pfam" id="PF08740">
    <property type="entry name" value="BCS1_N"/>
    <property type="match status" value="1"/>
</dbReference>
<sequence length="460" mass="51764">MPALEALAPGISQILGNFHAAISGDLNVFTYAALAMAILGFVHTYINRFFSLIEPCFSSTVHVDMERDQVYDMLSDWLEKRGINSSARTSLVTIANDRQAKKKFDQMGRKSLVYQPWDGSFTFWYRGHRICYSSSVERSRSRWMQEQVTLTCLGWSTDILRQLFDECRQEYLDNVKGKTIIFENREDCWHRVDEKAIRPLSTIILNQGAKKLLLDDIEGFISVETQRWYTRRALPYRRGYLLYGPPGTGKSSLSLSIAGQFDLDIYVISVPDASDSDLKELFQDLPSRCIVLLEDIDAVGLSKVSDPDSELESDSDSGSGSGRVTLSGLLNVLDGVTSQDGRIVIMTTNHREKLDPALIRPGRIDRQVLLPLADAEVIHSVFMFLFGSTEDVDGEKAKSEETTEEVKKDAITRSKAQKFASIVPASTFSQAEIISYLMLHKHDPDSALAQCQSWVDEKLK</sequence>
<evidence type="ECO:0000256" key="8">
    <source>
        <dbReference type="ARBA" id="ARBA00022989"/>
    </source>
</evidence>
<dbReference type="InterPro" id="IPR027417">
    <property type="entry name" value="P-loop_NTPase"/>
</dbReference>
<organism evidence="16 17">
    <name type="scientific">Bionectria ochroleuca</name>
    <name type="common">Gliocladium roseum</name>
    <dbReference type="NCBI Taxonomy" id="29856"/>
    <lineage>
        <taxon>Eukaryota</taxon>
        <taxon>Fungi</taxon>
        <taxon>Dikarya</taxon>
        <taxon>Ascomycota</taxon>
        <taxon>Pezizomycotina</taxon>
        <taxon>Sordariomycetes</taxon>
        <taxon>Hypocreomycetidae</taxon>
        <taxon>Hypocreales</taxon>
        <taxon>Bionectriaceae</taxon>
        <taxon>Clonostachys</taxon>
    </lineage>
</organism>
<evidence type="ECO:0000256" key="1">
    <source>
        <dbReference type="ARBA" id="ARBA00004434"/>
    </source>
</evidence>
<evidence type="ECO:0000256" key="10">
    <source>
        <dbReference type="ARBA" id="ARBA00023136"/>
    </source>
</evidence>
<dbReference type="InterPro" id="IPR003959">
    <property type="entry name" value="ATPase_AAA_core"/>
</dbReference>
<dbReference type="Pfam" id="PF25426">
    <property type="entry name" value="AAA_lid_BCS1"/>
    <property type="match status" value="1"/>
</dbReference>
<dbReference type="SMART" id="SM01024">
    <property type="entry name" value="BCS1_N"/>
    <property type="match status" value="1"/>
</dbReference>
<keyword evidence="7 12" id="KW-0067">ATP-binding</keyword>
<comment type="similarity">
    <text evidence="2">Belongs to the AAA ATPase family. BCS1 subfamily.</text>
</comment>
<dbReference type="InterPro" id="IPR014851">
    <property type="entry name" value="BCS1_N"/>
</dbReference>
<feature type="domain" description="AAA+ ATPase" evidence="14">
    <location>
        <begin position="236"/>
        <end position="374"/>
    </location>
</feature>
<evidence type="ECO:0000259" key="14">
    <source>
        <dbReference type="SMART" id="SM00382"/>
    </source>
</evidence>
<evidence type="ECO:0000256" key="6">
    <source>
        <dbReference type="ARBA" id="ARBA00022801"/>
    </source>
</evidence>
<evidence type="ECO:0000256" key="11">
    <source>
        <dbReference type="ARBA" id="ARBA00048778"/>
    </source>
</evidence>
<dbReference type="InterPro" id="IPR003593">
    <property type="entry name" value="AAA+_ATPase"/>
</dbReference>
<dbReference type="EMBL" id="CABFNS010000923">
    <property type="protein sequence ID" value="VUC35954.1"/>
    <property type="molecule type" value="Genomic_DNA"/>
</dbReference>
<gene>
    <name evidence="16" type="ORF">CLO192961_LOCUS429843</name>
</gene>
<keyword evidence="17" id="KW-1185">Reference proteome</keyword>
<keyword evidence="5" id="KW-0999">Mitochondrion inner membrane</keyword>
<dbReference type="InterPro" id="IPR057495">
    <property type="entry name" value="AAA_lid_BCS1"/>
</dbReference>
<reference evidence="16 17" key="1">
    <citation type="submission" date="2019-06" db="EMBL/GenBank/DDBJ databases">
        <authorList>
            <person name="Broberg M."/>
        </authorList>
    </citation>
    <scope>NUCLEOTIDE SEQUENCE [LARGE SCALE GENOMIC DNA]</scope>
</reference>
<feature type="region of interest" description="Disordered" evidence="13">
    <location>
        <begin position="304"/>
        <end position="323"/>
    </location>
</feature>
<keyword evidence="10" id="KW-0472">Membrane</keyword>
<feature type="domain" description="BCS1 N-terminal" evidence="15">
    <location>
        <begin position="33"/>
        <end position="203"/>
    </location>
</feature>
<evidence type="ECO:0000256" key="12">
    <source>
        <dbReference type="RuleBase" id="RU003651"/>
    </source>
</evidence>
<keyword evidence="6" id="KW-0378">Hydrolase</keyword>
<accession>A0ABY6UYL5</accession>
<proteinExistence type="inferred from homology"/>
<name>A0ABY6UYL5_BIOOC</name>
<dbReference type="Proteomes" id="UP000766486">
    <property type="component" value="Unassembled WGS sequence"/>
</dbReference>
<evidence type="ECO:0000256" key="3">
    <source>
        <dbReference type="ARBA" id="ARBA00022692"/>
    </source>
</evidence>
<dbReference type="SMART" id="SM00382">
    <property type="entry name" value="AAA"/>
    <property type="match status" value="1"/>
</dbReference>
<dbReference type="PANTHER" id="PTHR23070">
    <property type="entry name" value="BCS1 AAA-TYPE ATPASE"/>
    <property type="match status" value="1"/>
</dbReference>
<evidence type="ECO:0000256" key="13">
    <source>
        <dbReference type="SAM" id="MobiDB-lite"/>
    </source>
</evidence>
<dbReference type="PROSITE" id="PS00674">
    <property type="entry name" value="AAA"/>
    <property type="match status" value="1"/>
</dbReference>
<dbReference type="InterPro" id="IPR003960">
    <property type="entry name" value="ATPase_AAA_CS"/>
</dbReference>
<comment type="caution">
    <text evidence="16">The sequence shown here is derived from an EMBL/GenBank/DDBJ whole genome shotgun (WGS) entry which is preliminary data.</text>
</comment>
<dbReference type="SUPFAM" id="SSF52540">
    <property type="entry name" value="P-loop containing nucleoside triphosphate hydrolases"/>
    <property type="match status" value="1"/>
</dbReference>
<evidence type="ECO:0000256" key="4">
    <source>
        <dbReference type="ARBA" id="ARBA00022741"/>
    </source>
</evidence>
<dbReference type="Gene3D" id="3.40.50.300">
    <property type="entry name" value="P-loop containing nucleotide triphosphate hydrolases"/>
    <property type="match status" value="1"/>
</dbReference>
<keyword evidence="4 12" id="KW-0547">Nucleotide-binding</keyword>
<comment type="catalytic activity">
    <reaction evidence="11">
        <text>ATP + H2O = ADP + phosphate + H(+)</text>
        <dbReference type="Rhea" id="RHEA:13065"/>
        <dbReference type="ChEBI" id="CHEBI:15377"/>
        <dbReference type="ChEBI" id="CHEBI:15378"/>
        <dbReference type="ChEBI" id="CHEBI:30616"/>
        <dbReference type="ChEBI" id="CHEBI:43474"/>
        <dbReference type="ChEBI" id="CHEBI:456216"/>
    </reaction>
    <physiologicalReaction direction="left-to-right" evidence="11">
        <dbReference type="Rhea" id="RHEA:13066"/>
    </physiologicalReaction>
</comment>
<evidence type="ECO:0000256" key="5">
    <source>
        <dbReference type="ARBA" id="ARBA00022792"/>
    </source>
</evidence>
<dbReference type="InterPro" id="IPR050747">
    <property type="entry name" value="Mitochondrial_chaperone_BCS1"/>
</dbReference>
<keyword evidence="8" id="KW-1133">Transmembrane helix</keyword>
<evidence type="ECO:0000256" key="7">
    <source>
        <dbReference type="ARBA" id="ARBA00022840"/>
    </source>
</evidence>
<evidence type="ECO:0000256" key="9">
    <source>
        <dbReference type="ARBA" id="ARBA00023128"/>
    </source>
</evidence>
<evidence type="ECO:0008006" key="18">
    <source>
        <dbReference type="Google" id="ProtNLM"/>
    </source>
</evidence>
<comment type="subcellular location">
    <subcellularLocation>
        <location evidence="1">Mitochondrion inner membrane</location>
        <topology evidence="1">Single-pass membrane protein</topology>
    </subcellularLocation>
</comment>
<evidence type="ECO:0000259" key="15">
    <source>
        <dbReference type="SMART" id="SM01024"/>
    </source>
</evidence>
<keyword evidence="3" id="KW-0812">Transmembrane</keyword>
<keyword evidence="9" id="KW-0496">Mitochondrion</keyword>
<evidence type="ECO:0000256" key="2">
    <source>
        <dbReference type="ARBA" id="ARBA00007448"/>
    </source>
</evidence>
<evidence type="ECO:0000313" key="17">
    <source>
        <dbReference type="Proteomes" id="UP000766486"/>
    </source>
</evidence>
<evidence type="ECO:0000313" key="16">
    <source>
        <dbReference type="EMBL" id="VUC35954.1"/>
    </source>
</evidence>